<dbReference type="InterPro" id="IPR006693">
    <property type="entry name" value="AB_hydrolase_lipase"/>
</dbReference>
<proteinExistence type="inferred from homology"/>
<organism evidence="9">
    <name type="scientific">Cacopsylla melanoneura</name>
    <dbReference type="NCBI Taxonomy" id="428564"/>
    <lineage>
        <taxon>Eukaryota</taxon>
        <taxon>Metazoa</taxon>
        <taxon>Ecdysozoa</taxon>
        <taxon>Arthropoda</taxon>
        <taxon>Hexapoda</taxon>
        <taxon>Insecta</taxon>
        <taxon>Pterygota</taxon>
        <taxon>Neoptera</taxon>
        <taxon>Paraneoptera</taxon>
        <taxon>Hemiptera</taxon>
        <taxon>Sternorrhyncha</taxon>
        <taxon>Psylloidea</taxon>
        <taxon>Psyllidae</taxon>
        <taxon>Psyllinae</taxon>
        <taxon>Cacopsylla</taxon>
    </lineage>
</organism>
<evidence type="ECO:0000256" key="2">
    <source>
        <dbReference type="ARBA" id="ARBA00022729"/>
    </source>
</evidence>
<dbReference type="InterPro" id="IPR029058">
    <property type="entry name" value="AB_hydrolase_fold"/>
</dbReference>
<feature type="chain" id="PRO_5034746362" evidence="7">
    <location>
        <begin position="25"/>
        <end position="344"/>
    </location>
</feature>
<evidence type="ECO:0000256" key="5">
    <source>
        <dbReference type="ARBA" id="ARBA00023098"/>
    </source>
</evidence>
<evidence type="ECO:0000256" key="3">
    <source>
        <dbReference type="ARBA" id="ARBA00022801"/>
    </source>
</evidence>
<evidence type="ECO:0000313" key="9">
    <source>
        <dbReference type="EMBL" id="CAG6680473.1"/>
    </source>
</evidence>
<keyword evidence="4" id="KW-0442">Lipid degradation</keyword>
<evidence type="ECO:0000256" key="7">
    <source>
        <dbReference type="SAM" id="SignalP"/>
    </source>
</evidence>
<dbReference type="EMBL" id="HBUF01252298">
    <property type="protein sequence ID" value="CAG6680473.1"/>
    <property type="molecule type" value="Transcribed_RNA"/>
</dbReference>
<keyword evidence="6" id="KW-0325">Glycoprotein</keyword>
<keyword evidence="2 7" id="KW-0732">Signal</keyword>
<dbReference type="AlphaFoldDB" id="A0A8D8X1I5"/>
<evidence type="ECO:0000256" key="6">
    <source>
        <dbReference type="ARBA" id="ARBA00023180"/>
    </source>
</evidence>
<feature type="signal peptide" evidence="7">
    <location>
        <begin position="1"/>
        <end position="24"/>
    </location>
</feature>
<dbReference type="SUPFAM" id="SSF53474">
    <property type="entry name" value="alpha/beta-Hydrolases"/>
    <property type="match status" value="1"/>
</dbReference>
<name>A0A8D8X1I5_9HEMI</name>
<reference evidence="9" key="1">
    <citation type="submission" date="2021-05" db="EMBL/GenBank/DDBJ databases">
        <authorList>
            <person name="Alioto T."/>
            <person name="Alioto T."/>
            <person name="Gomez Garrido J."/>
        </authorList>
    </citation>
    <scope>NUCLEOTIDE SEQUENCE</scope>
</reference>
<dbReference type="GO" id="GO:0016787">
    <property type="term" value="F:hydrolase activity"/>
    <property type="evidence" value="ECO:0007669"/>
    <property type="project" value="UniProtKB-KW"/>
</dbReference>
<dbReference type="PANTHER" id="PTHR11005">
    <property type="entry name" value="LYSOSOMAL ACID LIPASE-RELATED"/>
    <property type="match status" value="1"/>
</dbReference>
<feature type="domain" description="Partial AB-hydrolase lipase" evidence="8">
    <location>
        <begin position="59"/>
        <end position="117"/>
    </location>
</feature>
<comment type="similarity">
    <text evidence="1">Belongs to the AB hydrolase superfamily. Lipase family.</text>
</comment>
<accession>A0A8D8X1I5</accession>
<keyword evidence="5" id="KW-0443">Lipid metabolism</keyword>
<keyword evidence="3" id="KW-0378">Hydrolase</keyword>
<dbReference type="FunFam" id="3.40.50.1820:FF:000057">
    <property type="entry name" value="Lipase"/>
    <property type="match status" value="1"/>
</dbReference>
<dbReference type="Pfam" id="PF04083">
    <property type="entry name" value="Abhydro_lipase"/>
    <property type="match status" value="1"/>
</dbReference>
<protein>
    <submittedName>
        <fullName evidence="9">Gastric triacylglycerol lipase</fullName>
    </submittedName>
</protein>
<sequence length="344" mass="38809">MCGYMSLVLIALHLMLISFTASSAQDLLQDLKCENEECARGLLFPDLNTIHSYDDASTPALIRRYGYPAETHSVLTDDGYILELHRIPHGKNRKADPQKKPVFLQHGVLTTSATWVLAGPNIALGFFLADKGYDVWLGNTRGNTYSRRHVKYSPNESQFWNFSFHEMGIYDVPACIDFILNKTKQDKVAYIGHSMGTTMFYVMASVRPEYNEKILVQLSLAPIAYLGHTTSAVRLAAPFAKIIYDVLVAVFHGEFLSRSPLLNQALKLFFTLNEAQMIFLQNLVFLLTGRDPDQFKHTIIPELVGHDPAGISAKALFHYAQFINNPSKCKDKSSVIPMYLYIYL</sequence>
<evidence type="ECO:0000259" key="8">
    <source>
        <dbReference type="Pfam" id="PF04083"/>
    </source>
</evidence>
<evidence type="ECO:0000256" key="1">
    <source>
        <dbReference type="ARBA" id="ARBA00010701"/>
    </source>
</evidence>
<dbReference type="GO" id="GO:0016042">
    <property type="term" value="P:lipid catabolic process"/>
    <property type="evidence" value="ECO:0007669"/>
    <property type="project" value="UniProtKB-KW"/>
</dbReference>
<evidence type="ECO:0000256" key="4">
    <source>
        <dbReference type="ARBA" id="ARBA00022963"/>
    </source>
</evidence>
<dbReference type="Gene3D" id="3.40.50.1820">
    <property type="entry name" value="alpha/beta hydrolase"/>
    <property type="match status" value="1"/>
</dbReference>